<feature type="transmembrane region" description="Helical" evidence="9">
    <location>
        <begin position="812"/>
        <end position="831"/>
    </location>
</feature>
<dbReference type="Pfam" id="PF00955">
    <property type="entry name" value="HCO3_cotransp"/>
    <property type="match status" value="1"/>
</dbReference>
<evidence type="ECO:0000256" key="1">
    <source>
        <dbReference type="ARBA" id="ARBA00004554"/>
    </source>
</evidence>
<feature type="domain" description="Band 3 cytoplasmic" evidence="12">
    <location>
        <begin position="70"/>
        <end position="343"/>
    </location>
</feature>
<dbReference type="SUPFAM" id="SSF55804">
    <property type="entry name" value="Phoshotransferase/anion transport protein"/>
    <property type="match status" value="1"/>
</dbReference>
<gene>
    <name evidence="13" type="ORF">APZ42_015075</name>
</gene>
<feature type="compositionally biased region" description="Basic and acidic residues" evidence="10">
    <location>
        <begin position="1037"/>
        <end position="1046"/>
    </location>
</feature>
<feature type="transmembrane region" description="Helical" evidence="9">
    <location>
        <begin position="712"/>
        <end position="731"/>
    </location>
</feature>
<feature type="compositionally biased region" description="Basic and acidic residues" evidence="10">
    <location>
        <begin position="357"/>
        <end position="371"/>
    </location>
</feature>
<feature type="transmembrane region" description="Helical" evidence="9">
    <location>
        <begin position="504"/>
        <end position="528"/>
    </location>
</feature>
<comment type="similarity">
    <text evidence="2 9">Belongs to the anion exchanger (TC 2.A.31) family.</text>
</comment>
<dbReference type="GO" id="GO:0051453">
    <property type="term" value="P:regulation of intracellular pH"/>
    <property type="evidence" value="ECO:0007669"/>
    <property type="project" value="TreeGrafter"/>
</dbReference>
<evidence type="ECO:0000256" key="9">
    <source>
        <dbReference type="RuleBase" id="RU362035"/>
    </source>
</evidence>
<feature type="region of interest" description="Disordered" evidence="10">
    <location>
        <begin position="1037"/>
        <end position="1071"/>
    </location>
</feature>
<accession>A0A0P5T0V6</accession>
<dbReference type="GO" id="GO:0005452">
    <property type="term" value="F:solute:inorganic anion antiporter activity"/>
    <property type="evidence" value="ECO:0007669"/>
    <property type="project" value="InterPro"/>
</dbReference>
<dbReference type="PRINTS" id="PR01231">
    <property type="entry name" value="HCO3TRNSPORT"/>
</dbReference>
<feature type="compositionally biased region" description="Polar residues" evidence="10">
    <location>
        <begin position="949"/>
        <end position="968"/>
    </location>
</feature>
<dbReference type="EMBL" id="LRGB01000512">
    <property type="protein sequence ID" value="KZS18551.1"/>
    <property type="molecule type" value="Genomic_DNA"/>
</dbReference>
<keyword evidence="14" id="KW-1185">Reference proteome</keyword>
<evidence type="ECO:0000256" key="6">
    <source>
        <dbReference type="ARBA" id="ARBA00022989"/>
    </source>
</evidence>
<feature type="transmembrane region" description="Helical" evidence="9">
    <location>
        <begin position="419"/>
        <end position="441"/>
    </location>
</feature>
<dbReference type="GO" id="GO:0008510">
    <property type="term" value="F:sodium:bicarbonate symporter activity"/>
    <property type="evidence" value="ECO:0007669"/>
    <property type="project" value="TreeGrafter"/>
</dbReference>
<evidence type="ECO:0000256" key="2">
    <source>
        <dbReference type="ARBA" id="ARBA00010993"/>
    </source>
</evidence>
<feature type="region of interest" description="Disordered" evidence="10">
    <location>
        <begin position="1"/>
        <end position="41"/>
    </location>
</feature>
<evidence type="ECO:0000259" key="11">
    <source>
        <dbReference type="Pfam" id="PF00955"/>
    </source>
</evidence>
<feature type="region of interest" description="Disordered" evidence="10">
    <location>
        <begin position="341"/>
        <end position="371"/>
    </location>
</feature>
<dbReference type="Proteomes" id="UP000076858">
    <property type="component" value="Unassembled WGS sequence"/>
</dbReference>
<dbReference type="PANTHER" id="PTHR11453:SF36">
    <property type="entry name" value="ANION EXCHANGE PROTEIN"/>
    <property type="match status" value="1"/>
</dbReference>
<dbReference type="OrthoDB" id="1735926at2759"/>
<evidence type="ECO:0000256" key="4">
    <source>
        <dbReference type="ARBA" id="ARBA00022475"/>
    </source>
</evidence>
<name>A0A0P5T0V6_9CRUS</name>
<protein>
    <recommendedName>
        <fullName evidence="9">Anion exchange protein</fullName>
    </recommendedName>
</protein>
<dbReference type="InterPro" id="IPR011531">
    <property type="entry name" value="HCO3_transpt-like_TM_dom"/>
</dbReference>
<dbReference type="Pfam" id="PF07565">
    <property type="entry name" value="Band_3_cyto"/>
    <property type="match status" value="1"/>
</dbReference>
<keyword evidence="5 9" id="KW-0812">Transmembrane</keyword>
<organism evidence="13 14">
    <name type="scientific">Daphnia magna</name>
    <dbReference type="NCBI Taxonomy" id="35525"/>
    <lineage>
        <taxon>Eukaryota</taxon>
        <taxon>Metazoa</taxon>
        <taxon>Ecdysozoa</taxon>
        <taxon>Arthropoda</taxon>
        <taxon>Crustacea</taxon>
        <taxon>Branchiopoda</taxon>
        <taxon>Diplostraca</taxon>
        <taxon>Cladocera</taxon>
        <taxon>Anomopoda</taxon>
        <taxon>Daphniidae</taxon>
        <taxon>Daphnia</taxon>
    </lineage>
</organism>
<evidence type="ECO:0000313" key="13">
    <source>
        <dbReference type="EMBL" id="KZS18551.1"/>
    </source>
</evidence>
<feature type="transmembrane region" description="Helical" evidence="9">
    <location>
        <begin position="663"/>
        <end position="681"/>
    </location>
</feature>
<dbReference type="NCBIfam" id="TIGR00834">
    <property type="entry name" value="ae"/>
    <property type="match status" value="1"/>
</dbReference>
<dbReference type="AlphaFoldDB" id="A0A0P5T0V6"/>
<keyword evidence="3 9" id="KW-0813">Transport</keyword>
<dbReference type="STRING" id="35525.A0A0P5T0V6"/>
<keyword evidence="4" id="KW-1003">Cell membrane</keyword>
<feature type="domain" description="Bicarbonate transporter-like transmembrane" evidence="11">
    <location>
        <begin position="390"/>
        <end position="940"/>
    </location>
</feature>
<evidence type="ECO:0000256" key="8">
    <source>
        <dbReference type="ARBA" id="ARBA00023136"/>
    </source>
</evidence>
<dbReference type="PRINTS" id="PR01232">
    <property type="entry name" value="NAHCO3TRSPRT"/>
</dbReference>
<keyword evidence="8 9" id="KW-0472">Membrane</keyword>
<feature type="transmembrane region" description="Helical" evidence="9">
    <location>
        <begin position="884"/>
        <end position="901"/>
    </location>
</feature>
<sequence length="1071" mass="120278">MASNNQEPPGILLNEGDTGVRVLSPSPGVKRRSFRNRRSEAMQDLPPSMRVRFILGEDADKPGQNEPRPIFSEMEEFKSEDGTDGEWKEVARWIKFEEDVEDGGNRWTKPFVGTLSLHALFEFRSALLNGTLMLEAEATTVEEVIKVIVDKVCSTHQLTADQKNQMMEVMSCPHRHLYEVQKSAPLLMSEKSRNSSAKNLTESRSKVGLTLPSVPSMTNAANAAKGNSPFMKKIPPGAEVNNVLVGEVDFLEVPVTAFVRLSKATILGDFAEVPLPSRFFFLLLGPKGQLDDYREVGRVVATLMSDEVFNAVAYRAKNRDHLLAGIDEFMDAVTILPPGEWDPSIRIEPPNNVPSQEPRKNPDKPPEEKEDPALEELKILESQGLVRTGRFFGGLIDDVKRKLPFYKSDFTDAFAVQSIASITFLYFASLSPIITFGGLLGDATENRLAALESLCAGCICGIIYSLFAGQPLALLNATGPVLVFEGILYSFCSKNGYDYLSLRAWVGVWMGVFMITLCAFEISAWVAFITRFTEENFALLIATIYVYKAIEKIIYIGIEYPLFPPEPKVNATDCYCYPSNDTLSYAQGEMGPYNWTGLPTNSCTEMWNGTLMGEDCFPKQWYPNVFLMSILLSVFTYSVCVTLKGMKHTLYFPYKVRCMISDFAVFIAICSMTGLDFYAGVQTPKLYVPSDFKPTWSGRGWIINPIHPDNPWWIIPGAMLPAALATILLFLDQQITAVIVNRKENKLKKGCGYHLDLFVLAILTALMGLMGLPWHVAGTVICINHVNSLKQESETAAPGEKPVFLGVREQRVTHLVIFLLVGLSVFMTPILKFIPMPVLYGVFLYMGTAPLSEMHFFDRLRIVFMPAKYQPDFNYLRKVPLKRVHMYTAIQLVCFAVLWVVKTNETISISFPLMLVIMIFIRKALDFVFTREELHVLDSVIPPFRRSKNPPQVESGTKSIVNGKGQSYSALPKNSSKVNISDEVARSGAWLHVNHSKSTFQEYLFLSLKFRFKMKSTLKVFYLEFYSGTEMTSYRKKDYGDSKASDDESEPLTFLSGTKRIQIQPGTKHNQ</sequence>
<reference evidence="13 14" key="1">
    <citation type="submission" date="2016-03" db="EMBL/GenBank/DDBJ databases">
        <title>EvidentialGene: Evidence-directed Construction of Genes on Genomes.</title>
        <authorList>
            <person name="Gilbert D.G."/>
            <person name="Choi J.-H."/>
            <person name="Mockaitis K."/>
            <person name="Colbourne J."/>
            <person name="Pfrender M."/>
        </authorList>
    </citation>
    <scope>NUCLEOTIDE SEQUENCE [LARGE SCALE GENOMIC DNA]</scope>
    <source>
        <strain evidence="13 14">Xinb3</strain>
        <tissue evidence="13">Complete organism</tissue>
    </source>
</reference>
<comment type="subcellular location">
    <subcellularLocation>
        <location evidence="1">Basolateral cell membrane</location>
        <topology evidence="1">Multi-pass membrane protein</topology>
    </subcellularLocation>
    <subcellularLocation>
        <location evidence="9">Membrane</location>
        <topology evidence="9">Multi-pass membrane protein</topology>
    </subcellularLocation>
</comment>
<dbReference type="Gene3D" id="3.40.930.10">
    <property type="entry name" value="Mannitol-specific EII, Chain A"/>
    <property type="match status" value="1"/>
</dbReference>
<dbReference type="InterPro" id="IPR003020">
    <property type="entry name" value="HCO3_transpt_euk"/>
</dbReference>
<dbReference type="InterPro" id="IPR003024">
    <property type="entry name" value="Na/HCO3_transpt"/>
</dbReference>
<feature type="compositionally biased region" description="Polar residues" evidence="10">
    <location>
        <begin position="1055"/>
        <end position="1071"/>
    </location>
</feature>
<comment type="caution">
    <text evidence="13">The sequence shown here is derived from an EMBL/GenBank/DDBJ whole genome shotgun (WGS) entry which is preliminary data.</text>
</comment>
<evidence type="ECO:0000256" key="7">
    <source>
        <dbReference type="ARBA" id="ARBA00023065"/>
    </source>
</evidence>
<dbReference type="FunFam" id="1.10.287.570:FF:000001">
    <property type="entry name" value="Anion exchange protein"/>
    <property type="match status" value="1"/>
</dbReference>
<dbReference type="InterPro" id="IPR013769">
    <property type="entry name" value="Band3_cytoplasmic_dom"/>
</dbReference>
<dbReference type="GO" id="GO:0008509">
    <property type="term" value="F:monoatomic anion transmembrane transporter activity"/>
    <property type="evidence" value="ECO:0007669"/>
    <property type="project" value="InterPro"/>
</dbReference>
<evidence type="ECO:0000256" key="10">
    <source>
        <dbReference type="SAM" id="MobiDB-lite"/>
    </source>
</evidence>
<evidence type="ECO:0000313" key="14">
    <source>
        <dbReference type="Proteomes" id="UP000076858"/>
    </source>
</evidence>
<dbReference type="InterPro" id="IPR016152">
    <property type="entry name" value="PTrfase/Anion_transptr"/>
</dbReference>
<proteinExistence type="inferred from homology"/>
<feature type="transmembrane region" description="Helical" evidence="9">
    <location>
        <begin position="448"/>
        <end position="467"/>
    </location>
</feature>
<evidence type="ECO:0000256" key="3">
    <source>
        <dbReference type="ARBA" id="ARBA00022448"/>
    </source>
</evidence>
<feature type="transmembrane region" description="Helical" evidence="9">
    <location>
        <begin position="621"/>
        <end position="643"/>
    </location>
</feature>
<dbReference type="Gene3D" id="1.10.287.570">
    <property type="entry name" value="Helical hairpin bin"/>
    <property type="match status" value="1"/>
</dbReference>
<feature type="transmembrane region" description="Helical" evidence="9">
    <location>
        <begin position="907"/>
        <end position="925"/>
    </location>
</feature>
<keyword evidence="6 9" id="KW-1133">Transmembrane helix</keyword>
<dbReference type="PANTHER" id="PTHR11453">
    <property type="entry name" value="ANION EXCHANGE PROTEIN"/>
    <property type="match status" value="1"/>
</dbReference>
<feature type="transmembrane region" description="Helical" evidence="9">
    <location>
        <begin position="752"/>
        <end position="770"/>
    </location>
</feature>
<evidence type="ECO:0000256" key="5">
    <source>
        <dbReference type="ARBA" id="ARBA00022692"/>
    </source>
</evidence>
<evidence type="ECO:0000259" key="12">
    <source>
        <dbReference type="Pfam" id="PF07565"/>
    </source>
</evidence>
<feature type="region of interest" description="Disordered" evidence="10">
    <location>
        <begin position="948"/>
        <end position="968"/>
    </location>
</feature>
<dbReference type="GO" id="GO:0016323">
    <property type="term" value="C:basolateral plasma membrane"/>
    <property type="evidence" value="ECO:0007669"/>
    <property type="project" value="UniProtKB-SubCell"/>
</dbReference>
<keyword evidence="7 9" id="KW-0406">Ion transport</keyword>